<evidence type="ECO:0000259" key="5">
    <source>
        <dbReference type="Pfam" id="PF08531"/>
    </source>
</evidence>
<evidence type="ECO:0000313" key="9">
    <source>
        <dbReference type="Proteomes" id="UP000824204"/>
    </source>
</evidence>
<dbReference type="Pfam" id="PF05592">
    <property type="entry name" value="Bac_rhamnosid"/>
    <property type="match status" value="1"/>
</dbReference>
<dbReference type="Gene3D" id="2.60.120.260">
    <property type="entry name" value="Galactose-binding domain-like"/>
    <property type="match status" value="2"/>
</dbReference>
<dbReference type="InterPro" id="IPR013783">
    <property type="entry name" value="Ig-like_fold"/>
</dbReference>
<evidence type="ECO:0000259" key="7">
    <source>
        <dbReference type="Pfam" id="PF17390"/>
    </source>
</evidence>
<dbReference type="InterPro" id="IPR035398">
    <property type="entry name" value="Bac_rhamnosid_C"/>
</dbReference>
<name>A0A9D1V6C6_9FIRM</name>
<dbReference type="PANTHER" id="PTHR33307">
    <property type="entry name" value="ALPHA-RHAMNOSIDASE (EUROFUNG)"/>
    <property type="match status" value="1"/>
</dbReference>
<organism evidence="8 9">
    <name type="scientific">Candidatus Borkfalkia faecipullorum</name>
    <dbReference type="NCBI Taxonomy" id="2838510"/>
    <lineage>
        <taxon>Bacteria</taxon>
        <taxon>Bacillati</taxon>
        <taxon>Bacillota</taxon>
        <taxon>Clostridia</taxon>
        <taxon>Christensenellales</taxon>
        <taxon>Christensenellaceae</taxon>
        <taxon>Candidatus Borkfalkia</taxon>
    </lineage>
</organism>
<evidence type="ECO:0000256" key="2">
    <source>
        <dbReference type="ARBA" id="ARBA00012652"/>
    </source>
</evidence>
<keyword evidence="3 8" id="KW-0378">Hydrolase</keyword>
<accession>A0A9D1V6C6</accession>
<dbReference type="InterPro" id="IPR016007">
    <property type="entry name" value="Alpha_rhamnosid"/>
</dbReference>
<evidence type="ECO:0000256" key="3">
    <source>
        <dbReference type="ARBA" id="ARBA00022801"/>
    </source>
</evidence>
<dbReference type="AlphaFoldDB" id="A0A9D1V6C6"/>
<evidence type="ECO:0000256" key="1">
    <source>
        <dbReference type="ARBA" id="ARBA00001445"/>
    </source>
</evidence>
<dbReference type="EC" id="3.2.1.40" evidence="2"/>
<dbReference type="Pfam" id="PF17390">
    <property type="entry name" value="Bac_rhamnosid_C"/>
    <property type="match status" value="1"/>
</dbReference>
<dbReference type="Pfam" id="PF25788">
    <property type="entry name" value="Ig_Rha78A_N"/>
    <property type="match status" value="1"/>
</dbReference>
<dbReference type="InterPro" id="IPR008928">
    <property type="entry name" value="6-hairpin_glycosidase_sf"/>
</dbReference>
<dbReference type="InterPro" id="IPR012341">
    <property type="entry name" value="6hp_glycosidase-like_sf"/>
</dbReference>
<dbReference type="Gene3D" id="2.60.40.10">
    <property type="entry name" value="Immunoglobulins"/>
    <property type="match status" value="1"/>
</dbReference>
<comment type="caution">
    <text evidence="8">The sequence shown here is derived from an EMBL/GenBank/DDBJ whole genome shotgun (WGS) entry which is preliminary data.</text>
</comment>
<feature type="domain" description="Alpha-L-rhamnosidase C-terminal" evidence="7">
    <location>
        <begin position="783"/>
        <end position="845"/>
    </location>
</feature>
<feature type="domain" description="Bacterial alpha-L-rhamnosidase N-terminal" evidence="5">
    <location>
        <begin position="135"/>
        <end position="300"/>
    </location>
</feature>
<evidence type="ECO:0000313" key="8">
    <source>
        <dbReference type="EMBL" id="HIX07012.1"/>
    </source>
</evidence>
<comment type="catalytic activity">
    <reaction evidence="1">
        <text>Hydrolysis of terminal non-reducing alpha-L-rhamnose residues in alpha-L-rhamnosides.</text>
        <dbReference type="EC" id="3.2.1.40"/>
    </reaction>
</comment>
<dbReference type="Pfam" id="PF08531">
    <property type="entry name" value="Bac_rhamnosid_N"/>
    <property type="match status" value="1"/>
</dbReference>
<dbReference type="PIRSF" id="PIRSF010631">
    <property type="entry name" value="A-rhamnsds"/>
    <property type="match status" value="1"/>
</dbReference>
<evidence type="ECO:0000259" key="6">
    <source>
        <dbReference type="Pfam" id="PF17389"/>
    </source>
</evidence>
<dbReference type="InterPro" id="IPR013737">
    <property type="entry name" value="Bac_rhamnosid_N"/>
</dbReference>
<evidence type="ECO:0000259" key="4">
    <source>
        <dbReference type="Pfam" id="PF05592"/>
    </source>
</evidence>
<dbReference type="Pfam" id="PF17389">
    <property type="entry name" value="Bac_rhamnosid6H"/>
    <property type="match status" value="1"/>
</dbReference>
<dbReference type="Gene3D" id="2.60.420.10">
    <property type="entry name" value="Maltose phosphorylase, domain 3"/>
    <property type="match status" value="1"/>
</dbReference>
<dbReference type="EMBL" id="DXFX01000009">
    <property type="protein sequence ID" value="HIX07012.1"/>
    <property type="molecule type" value="Genomic_DNA"/>
</dbReference>
<sequence>MIAVNLRTEYLKDPLGTDLQNPRLFWNCEGGKRQTAYRILAQTEGKTVWDSGKVSSERMRAAYPEALSSRQRVEWKVQLWDETDAAGEWSEQAFFETGLLSAGDWTAKWISGNYRVNRKKRYPADCFRKVFSVSDVRKARLYVTACGLYEVHINGRRAGNFVLAPGHTDYTKRIQYQTYDVTSLIKEGENALTCELADGWYRGSCGAWGLKNQYGTQTKLLLQLEVYGADGSCTRICSDESWQWSNDGPVRFADNKDGEIVEASRTPSYGGRAKLAKCKVVPVSSDNVPLTEHERFSSPGLIVTPEGKKVLDFGQNIAGYVQFTLRAAAGRKLKLRFGELLDDRGEFTQKNIQCANKKRTRVTPLQQILYTCREGVNEYKTKFAIFGFRYVLVEGDADWKAEDFTAIAVYSDMEQTLSFSCSHPLIAQFVKNTLWSAKNNHADVPTDCPTRERHGWTGDAQIFVNTATYLFGYGAFARKYIADMWDGQHRNGCYRQISPKGGVDFYMNNMDGSAGWSDAGVLIPYRLWTQYGDDRILREHYESMKKYALFKIRALGKWYLTALPTGVGFRYRKYISNYGQSYGEWAEPADVNAFRISDFICPHPEETTAYVVYLLGHMEKIAAVLGKSEDEKLYKKYAERAKLGYQKLVGTKKFSLDTDRQAKLVRPLYMRLLTEKQTTYAKNRLIKALDNYGWRLGTGFLSTPFILYVLEEMDTEYAYRLLENEQMPGWLFMPKTGADTVWESWEGPKAQGGVASLDHYSKGAVCEWLFSEMCGIRVEGENRFVLAPKPGGSVTSARAEYRSIYGKISCGWERQQNAVRFSVSVPSNTTATFIFRGERKQLAPGEYVFEEQTKK</sequence>
<dbReference type="GO" id="GO:0005975">
    <property type="term" value="P:carbohydrate metabolic process"/>
    <property type="evidence" value="ECO:0007669"/>
    <property type="project" value="InterPro"/>
</dbReference>
<feature type="domain" description="Alpha-L-rhamnosidase six-hairpin glycosidase" evidence="6">
    <location>
        <begin position="415"/>
        <end position="772"/>
    </location>
</feature>
<protein>
    <recommendedName>
        <fullName evidence="2">alpha-L-rhamnosidase</fullName>
        <ecNumber evidence="2">3.2.1.40</ecNumber>
    </recommendedName>
</protein>
<dbReference type="Proteomes" id="UP000824204">
    <property type="component" value="Unassembled WGS sequence"/>
</dbReference>
<gene>
    <name evidence="8" type="ORF">H9741_00885</name>
</gene>
<dbReference type="GO" id="GO:0030596">
    <property type="term" value="F:alpha-L-rhamnosidase activity"/>
    <property type="evidence" value="ECO:0007669"/>
    <property type="project" value="UniProtKB-EC"/>
</dbReference>
<dbReference type="Gene3D" id="1.50.10.10">
    <property type="match status" value="1"/>
</dbReference>
<dbReference type="PANTHER" id="PTHR33307:SF6">
    <property type="entry name" value="ALPHA-RHAMNOSIDASE (EUROFUNG)-RELATED"/>
    <property type="match status" value="1"/>
</dbReference>
<dbReference type="SUPFAM" id="SSF48208">
    <property type="entry name" value="Six-hairpin glycosidases"/>
    <property type="match status" value="1"/>
</dbReference>
<feature type="domain" description="Alpha-L-rhamnosidase concanavalin-like" evidence="4">
    <location>
        <begin position="304"/>
        <end position="410"/>
    </location>
</feature>
<proteinExistence type="predicted"/>
<dbReference type="InterPro" id="IPR035396">
    <property type="entry name" value="Bac_rhamnosid6H"/>
</dbReference>
<dbReference type="InterPro" id="IPR008902">
    <property type="entry name" value="Rhamnosid_concanavalin"/>
</dbReference>
<reference evidence="8" key="2">
    <citation type="submission" date="2021-04" db="EMBL/GenBank/DDBJ databases">
        <authorList>
            <person name="Gilroy R."/>
        </authorList>
    </citation>
    <scope>NUCLEOTIDE SEQUENCE</scope>
    <source>
        <strain evidence="8">811</strain>
    </source>
</reference>
<reference evidence="8" key="1">
    <citation type="journal article" date="2021" name="PeerJ">
        <title>Extensive microbial diversity within the chicken gut microbiome revealed by metagenomics and culture.</title>
        <authorList>
            <person name="Gilroy R."/>
            <person name="Ravi A."/>
            <person name="Getino M."/>
            <person name="Pursley I."/>
            <person name="Horton D.L."/>
            <person name="Alikhan N.F."/>
            <person name="Baker D."/>
            <person name="Gharbi K."/>
            <person name="Hall N."/>
            <person name="Watson M."/>
            <person name="Adriaenssens E.M."/>
            <person name="Foster-Nyarko E."/>
            <person name="Jarju S."/>
            <person name="Secka A."/>
            <person name="Antonio M."/>
            <person name="Oren A."/>
            <person name="Chaudhuri R.R."/>
            <person name="La Ragione R."/>
            <person name="Hildebrand F."/>
            <person name="Pallen M.J."/>
        </authorList>
    </citation>
    <scope>NUCLEOTIDE SEQUENCE</scope>
    <source>
        <strain evidence="8">811</strain>
    </source>
</reference>